<name>A0A7K3W7M2_9ACTN</name>
<reference evidence="3 4" key="1">
    <citation type="submission" date="2020-02" db="EMBL/GenBank/DDBJ databases">
        <title>The whole genome sequence of CPCC 205119.</title>
        <authorList>
            <person name="Jiang Z."/>
        </authorList>
    </citation>
    <scope>NUCLEOTIDE SEQUENCE [LARGE SCALE GENOMIC DNA]</scope>
    <source>
        <strain evidence="3 4">CPCC 205119</strain>
    </source>
</reference>
<evidence type="ECO:0000313" key="3">
    <source>
        <dbReference type="EMBL" id="NEL52465.1"/>
    </source>
</evidence>
<keyword evidence="2" id="KW-0472">Membrane</keyword>
<dbReference type="AlphaFoldDB" id="A0A7K3W7M2"/>
<feature type="transmembrane region" description="Helical" evidence="2">
    <location>
        <begin position="81"/>
        <end position="102"/>
    </location>
</feature>
<organism evidence="3 4">
    <name type="scientific">Goekera deserti</name>
    <dbReference type="NCBI Taxonomy" id="2497753"/>
    <lineage>
        <taxon>Bacteria</taxon>
        <taxon>Bacillati</taxon>
        <taxon>Actinomycetota</taxon>
        <taxon>Actinomycetes</taxon>
        <taxon>Geodermatophilales</taxon>
        <taxon>Geodermatophilaceae</taxon>
        <taxon>Goekera</taxon>
    </lineage>
</organism>
<comment type="caution">
    <text evidence="3">The sequence shown here is derived from an EMBL/GenBank/DDBJ whole genome shotgun (WGS) entry which is preliminary data.</text>
</comment>
<evidence type="ECO:0000256" key="1">
    <source>
        <dbReference type="SAM" id="MobiDB-lite"/>
    </source>
</evidence>
<dbReference type="RefSeq" id="WP_162393450.1">
    <property type="nucleotide sequence ID" value="NZ_JAABOZ010000009.1"/>
</dbReference>
<keyword evidence="2" id="KW-1133">Transmembrane helix</keyword>
<accession>A0A7K3W7M2</accession>
<feature type="transmembrane region" description="Helical" evidence="2">
    <location>
        <begin position="134"/>
        <end position="151"/>
    </location>
</feature>
<dbReference type="Proteomes" id="UP000470470">
    <property type="component" value="Unassembled WGS sequence"/>
</dbReference>
<feature type="region of interest" description="Disordered" evidence="1">
    <location>
        <begin position="1"/>
        <end position="39"/>
    </location>
</feature>
<dbReference type="EMBL" id="JAAGWK010000002">
    <property type="protein sequence ID" value="NEL52465.1"/>
    <property type="molecule type" value="Genomic_DNA"/>
</dbReference>
<evidence type="ECO:0000313" key="4">
    <source>
        <dbReference type="Proteomes" id="UP000470470"/>
    </source>
</evidence>
<feature type="transmembrane region" description="Helical" evidence="2">
    <location>
        <begin position="108"/>
        <end position="127"/>
    </location>
</feature>
<proteinExistence type="predicted"/>
<evidence type="ECO:0000256" key="2">
    <source>
        <dbReference type="SAM" id="Phobius"/>
    </source>
</evidence>
<protein>
    <submittedName>
        <fullName evidence="3">Uncharacterized protein</fullName>
    </submittedName>
</protein>
<feature type="transmembrane region" description="Helical" evidence="2">
    <location>
        <begin position="47"/>
        <end position="69"/>
    </location>
</feature>
<sequence length="162" mass="16774">MAGETGAADGPGRRSRRGERLFGAPADPGTPRPERERPAAPPALRRAALVVAVEALGLVGVAVVLVYLILTSTPTSTSAAVGEVVFVLLAATALGVTAAGLWRAAGWARAPVIVLQLLLGLVGYTIAFEAERPLIGLPVLALVAVELYLLATPEARLAYFDR</sequence>
<keyword evidence="4" id="KW-1185">Reference proteome</keyword>
<gene>
    <name evidence="3" type="ORF">G1H19_00340</name>
</gene>
<keyword evidence="2" id="KW-0812">Transmembrane</keyword>